<sequence>MTGLIDLPNELLEEIFLLATCDDQRQLSRAAVVNKRIQQVAFPLLKWRRISKFEVGSLALHLLRHLYHRPLVRTLVLYTLSTLNVLERNPNDGTRANLRPETLAELAEAAERTMPDLAEFSEGWIDRIDDGIIDVVLALILAWANRLTEVSLSFRGRYETVDNSVVCRSLSRLPQLRTVEIDMGYFLPKPENLGSFESDFFVSMLSGSLTKLVITWQNRYDIRRYSGFNILSPGCDENRTCSLITEAIGMLLQEAGPGYKFSKLRCIDALDINWEPESLENAVELGKSRCVRVIEPISMIRSIL</sequence>
<organism evidence="2 3">
    <name type="scientific">Fusarium venenatum</name>
    <dbReference type="NCBI Taxonomy" id="56646"/>
    <lineage>
        <taxon>Eukaryota</taxon>
        <taxon>Fungi</taxon>
        <taxon>Dikarya</taxon>
        <taxon>Ascomycota</taxon>
        <taxon>Pezizomycotina</taxon>
        <taxon>Sordariomycetes</taxon>
        <taxon>Hypocreomycetidae</taxon>
        <taxon>Hypocreales</taxon>
        <taxon>Nectriaceae</taxon>
        <taxon>Fusarium</taxon>
    </lineage>
</organism>
<dbReference type="InterPro" id="IPR001810">
    <property type="entry name" value="F-box_dom"/>
</dbReference>
<evidence type="ECO:0000313" key="2">
    <source>
        <dbReference type="EMBL" id="CEI41472.1"/>
    </source>
</evidence>
<evidence type="ECO:0000259" key="1">
    <source>
        <dbReference type="PROSITE" id="PS50181"/>
    </source>
</evidence>
<keyword evidence="3" id="KW-1185">Reference proteome</keyword>
<protein>
    <recommendedName>
        <fullName evidence="1">F-box domain-containing protein</fullName>
    </recommendedName>
</protein>
<dbReference type="Proteomes" id="UP000245910">
    <property type="component" value="Chromosome IIII"/>
</dbReference>
<feature type="domain" description="F-box" evidence="1">
    <location>
        <begin position="1"/>
        <end position="50"/>
    </location>
</feature>
<accession>A0A2L2T3U9</accession>
<reference evidence="3" key="1">
    <citation type="submission" date="2014-10" db="EMBL/GenBank/DDBJ databases">
        <authorList>
            <person name="King R."/>
        </authorList>
    </citation>
    <scope>NUCLEOTIDE SEQUENCE [LARGE SCALE GENOMIC DNA]</scope>
    <source>
        <strain evidence="3">A3/5</strain>
    </source>
</reference>
<dbReference type="PROSITE" id="PS50181">
    <property type="entry name" value="FBOX"/>
    <property type="match status" value="1"/>
</dbReference>
<dbReference type="AlphaFoldDB" id="A0A2L2T3U9"/>
<dbReference type="EMBL" id="LN649232">
    <property type="protein sequence ID" value="CEI41472.1"/>
    <property type="molecule type" value="Genomic_DNA"/>
</dbReference>
<name>A0A2L2T3U9_9HYPO</name>
<proteinExistence type="predicted"/>
<evidence type="ECO:0000313" key="3">
    <source>
        <dbReference type="Proteomes" id="UP000245910"/>
    </source>
</evidence>